<dbReference type="AlphaFoldDB" id="A0AAV8SMJ8"/>
<dbReference type="EMBL" id="JAIWQS010000010">
    <property type="protein sequence ID" value="KAJ8753224.1"/>
    <property type="molecule type" value="Genomic_DNA"/>
</dbReference>
<proteinExistence type="predicted"/>
<comment type="caution">
    <text evidence="1">The sequence shown here is derived from an EMBL/GenBank/DDBJ whole genome shotgun (WGS) entry which is preliminary data.</text>
</comment>
<accession>A0AAV8SMJ8</accession>
<dbReference type="Proteomes" id="UP001159364">
    <property type="component" value="Linkage Group LG10"/>
</dbReference>
<evidence type="ECO:0000313" key="2">
    <source>
        <dbReference type="Proteomes" id="UP001159364"/>
    </source>
</evidence>
<gene>
    <name evidence="1" type="ORF">K2173_017828</name>
</gene>
<evidence type="ECO:0000313" key="1">
    <source>
        <dbReference type="EMBL" id="KAJ8753224.1"/>
    </source>
</evidence>
<sequence length="116" mass="13148">MAGMLPGVEVARRRRLTPDSAANEWTRRSLYTSNRGTYRASINSLQRSELKQTLDAEGERLGEKAREAKGRLDVKLKSLSRSSSIRKQQDSLSLNRLSGKSSTKLRMISNLVCYRF</sequence>
<protein>
    <submittedName>
        <fullName evidence="1">Uncharacterized protein</fullName>
    </submittedName>
</protein>
<keyword evidence="2" id="KW-1185">Reference proteome</keyword>
<organism evidence="1 2">
    <name type="scientific">Erythroxylum novogranatense</name>
    <dbReference type="NCBI Taxonomy" id="1862640"/>
    <lineage>
        <taxon>Eukaryota</taxon>
        <taxon>Viridiplantae</taxon>
        <taxon>Streptophyta</taxon>
        <taxon>Embryophyta</taxon>
        <taxon>Tracheophyta</taxon>
        <taxon>Spermatophyta</taxon>
        <taxon>Magnoliopsida</taxon>
        <taxon>eudicotyledons</taxon>
        <taxon>Gunneridae</taxon>
        <taxon>Pentapetalae</taxon>
        <taxon>rosids</taxon>
        <taxon>fabids</taxon>
        <taxon>Malpighiales</taxon>
        <taxon>Erythroxylaceae</taxon>
        <taxon>Erythroxylum</taxon>
    </lineage>
</organism>
<reference evidence="1 2" key="1">
    <citation type="submission" date="2021-09" db="EMBL/GenBank/DDBJ databases">
        <title>Genomic insights and catalytic innovation underlie evolution of tropane alkaloids biosynthesis.</title>
        <authorList>
            <person name="Wang Y.-J."/>
            <person name="Tian T."/>
            <person name="Huang J.-P."/>
            <person name="Huang S.-X."/>
        </authorList>
    </citation>
    <scope>NUCLEOTIDE SEQUENCE [LARGE SCALE GENOMIC DNA]</scope>
    <source>
        <strain evidence="1">KIB-2018</strain>
        <tissue evidence="1">Leaf</tissue>
    </source>
</reference>
<name>A0AAV8SMJ8_9ROSI</name>